<evidence type="ECO:0000313" key="3">
    <source>
        <dbReference type="Proteomes" id="UP001162060"/>
    </source>
</evidence>
<reference evidence="2" key="1">
    <citation type="submission" date="2024-01" db="EMBL/GenBank/DDBJ databases">
        <authorList>
            <person name="Webb A."/>
        </authorList>
    </citation>
    <scope>NUCLEOTIDE SEQUENCE</scope>
    <source>
        <strain evidence="2">Pm1</strain>
    </source>
</reference>
<dbReference type="AlphaFoldDB" id="A0AAV1VD10"/>
<proteinExistence type="predicted"/>
<organism evidence="2 3">
    <name type="scientific">Peronospora matthiolae</name>
    <dbReference type="NCBI Taxonomy" id="2874970"/>
    <lineage>
        <taxon>Eukaryota</taxon>
        <taxon>Sar</taxon>
        <taxon>Stramenopiles</taxon>
        <taxon>Oomycota</taxon>
        <taxon>Peronosporomycetes</taxon>
        <taxon>Peronosporales</taxon>
        <taxon>Peronosporaceae</taxon>
        <taxon>Peronospora</taxon>
    </lineage>
</organism>
<feature type="region of interest" description="Disordered" evidence="1">
    <location>
        <begin position="1"/>
        <end position="30"/>
    </location>
</feature>
<comment type="caution">
    <text evidence="2">The sequence shown here is derived from an EMBL/GenBank/DDBJ whole genome shotgun (WGS) entry which is preliminary data.</text>
</comment>
<protein>
    <submittedName>
        <fullName evidence="2">Uncharacterized protein</fullName>
    </submittedName>
</protein>
<dbReference type="EMBL" id="CAKLBY020000310">
    <property type="protein sequence ID" value="CAK7944839.1"/>
    <property type="molecule type" value="Genomic_DNA"/>
</dbReference>
<evidence type="ECO:0000256" key="1">
    <source>
        <dbReference type="SAM" id="MobiDB-lite"/>
    </source>
</evidence>
<dbReference type="Proteomes" id="UP001162060">
    <property type="component" value="Unassembled WGS sequence"/>
</dbReference>
<gene>
    <name evidence="2" type="ORF">PM001_LOCUS29989</name>
</gene>
<accession>A0AAV1VD10</accession>
<sequence>MDEVDGLAAEGEGSEGRGVVCKPSDDETAF</sequence>
<evidence type="ECO:0000313" key="2">
    <source>
        <dbReference type="EMBL" id="CAK7944839.1"/>
    </source>
</evidence>
<name>A0AAV1VD10_9STRA</name>